<gene>
    <name evidence="5" type="ORF">QQS21_004674</name>
</gene>
<keyword evidence="6" id="KW-1185">Reference proteome</keyword>
<dbReference type="Gene3D" id="3.40.50.720">
    <property type="entry name" value="NAD(P)-binding Rossmann-like Domain"/>
    <property type="match status" value="1"/>
</dbReference>
<keyword evidence="3" id="KW-0560">Oxidoreductase</keyword>
<comment type="caution">
    <text evidence="5">The sequence shown here is derived from an EMBL/GenBank/DDBJ whole genome shotgun (WGS) entry which is preliminary data.</text>
</comment>
<dbReference type="PROSITE" id="PS00061">
    <property type="entry name" value="ADH_SHORT"/>
    <property type="match status" value="1"/>
</dbReference>
<evidence type="ECO:0000313" key="6">
    <source>
        <dbReference type="Proteomes" id="UP001251528"/>
    </source>
</evidence>
<accession>A0AAJ0CTE1</accession>
<evidence type="ECO:0000256" key="4">
    <source>
        <dbReference type="RuleBase" id="RU000363"/>
    </source>
</evidence>
<dbReference type="GO" id="GO:0016491">
    <property type="term" value="F:oxidoreductase activity"/>
    <property type="evidence" value="ECO:0007669"/>
    <property type="project" value="UniProtKB-KW"/>
</dbReference>
<dbReference type="PANTHER" id="PTHR43639:SF1">
    <property type="entry name" value="SHORT-CHAIN DEHYDROGENASE_REDUCTASE FAMILY PROTEIN"/>
    <property type="match status" value="1"/>
</dbReference>
<dbReference type="AlphaFoldDB" id="A0AAJ0CTE1"/>
<comment type="similarity">
    <text evidence="1 4">Belongs to the short-chain dehydrogenases/reductases (SDR) family.</text>
</comment>
<dbReference type="PRINTS" id="PR00080">
    <property type="entry name" value="SDRFAMILY"/>
</dbReference>
<dbReference type="Proteomes" id="UP001251528">
    <property type="component" value="Unassembled WGS sequence"/>
</dbReference>
<dbReference type="CDD" id="cd05233">
    <property type="entry name" value="SDR_c"/>
    <property type="match status" value="1"/>
</dbReference>
<evidence type="ECO:0000256" key="1">
    <source>
        <dbReference type="ARBA" id="ARBA00006484"/>
    </source>
</evidence>
<name>A0AAJ0CTE1_9HYPO</name>
<sequence>MPESPTSFSTLSDRVAIVTGASRGIGHGITWELAKRGAKVTAVYESPNSLKAIDELVETVASLKNGSQCIGVQADLREPSSGALIVRQTVAAFGHHIDILVNNAGTELVKPIQDISVEDFDSVYHLNVRAPMLLLQHVLPHLRAPGRIINVGAVGARQGFKDLSIYCSSKAAIEGLTRCWAAELGANEHTVNL</sequence>
<evidence type="ECO:0000256" key="3">
    <source>
        <dbReference type="ARBA" id="ARBA00023002"/>
    </source>
</evidence>
<proteinExistence type="inferred from homology"/>
<reference evidence="5" key="1">
    <citation type="submission" date="2023-06" db="EMBL/GenBank/DDBJ databases">
        <title>Conoideocrella luteorostrata (Hypocreales: Clavicipitaceae), a potential biocontrol fungus for elongate hemlock scale in United States Christmas tree production areas.</title>
        <authorList>
            <person name="Barrett H."/>
            <person name="Lovett B."/>
            <person name="Macias A.M."/>
            <person name="Stajich J.E."/>
            <person name="Kasson M.T."/>
        </authorList>
    </citation>
    <scope>NUCLEOTIDE SEQUENCE</scope>
    <source>
        <strain evidence="5">ARSEF 14590</strain>
    </source>
</reference>
<dbReference type="Pfam" id="PF00106">
    <property type="entry name" value="adh_short"/>
    <property type="match status" value="1"/>
</dbReference>
<dbReference type="InterPro" id="IPR036291">
    <property type="entry name" value="NAD(P)-bd_dom_sf"/>
</dbReference>
<dbReference type="PANTHER" id="PTHR43639">
    <property type="entry name" value="OXIDOREDUCTASE, SHORT-CHAIN DEHYDROGENASE/REDUCTASE FAMILY (AFU_ORTHOLOGUE AFUA_5G02870)"/>
    <property type="match status" value="1"/>
</dbReference>
<dbReference type="PRINTS" id="PR00081">
    <property type="entry name" value="GDHRDH"/>
</dbReference>
<dbReference type="EMBL" id="JASWJB010000070">
    <property type="protein sequence ID" value="KAK2601790.1"/>
    <property type="molecule type" value="Genomic_DNA"/>
</dbReference>
<dbReference type="InterPro" id="IPR020904">
    <property type="entry name" value="Sc_DH/Rdtase_CS"/>
</dbReference>
<dbReference type="SUPFAM" id="SSF51735">
    <property type="entry name" value="NAD(P)-binding Rossmann-fold domains"/>
    <property type="match status" value="1"/>
</dbReference>
<evidence type="ECO:0000313" key="5">
    <source>
        <dbReference type="EMBL" id="KAK2601790.1"/>
    </source>
</evidence>
<protein>
    <submittedName>
        <fullName evidence="5">Uncharacterized protein</fullName>
    </submittedName>
</protein>
<dbReference type="InterPro" id="IPR002347">
    <property type="entry name" value="SDR_fam"/>
</dbReference>
<keyword evidence="2" id="KW-0521">NADP</keyword>
<organism evidence="5 6">
    <name type="scientific">Conoideocrella luteorostrata</name>
    <dbReference type="NCBI Taxonomy" id="1105319"/>
    <lineage>
        <taxon>Eukaryota</taxon>
        <taxon>Fungi</taxon>
        <taxon>Dikarya</taxon>
        <taxon>Ascomycota</taxon>
        <taxon>Pezizomycotina</taxon>
        <taxon>Sordariomycetes</taxon>
        <taxon>Hypocreomycetidae</taxon>
        <taxon>Hypocreales</taxon>
        <taxon>Clavicipitaceae</taxon>
        <taxon>Conoideocrella</taxon>
    </lineage>
</organism>
<evidence type="ECO:0000256" key="2">
    <source>
        <dbReference type="ARBA" id="ARBA00022857"/>
    </source>
</evidence>